<organism evidence="1 2">
    <name type="scientific">Microbacterium phage Cen1621</name>
    <dbReference type="NCBI Taxonomy" id="2965191"/>
    <lineage>
        <taxon>Viruses</taxon>
        <taxon>Duplodnaviria</taxon>
        <taxon>Heunggongvirae</taxon>
        <taxon>Uroviricota</taxon>
        <taxon>Caudoviricetes</taxon>
        <taxon>Casidaviridae</taxon>
        <taxon>Cenunavirus</taxon>
        <taxon>Cenunavirus Cen1621</taxon>
    </lineage>
</organism>
<evidence type="ECO:0000313" key="1">
    <source>
        <dbReference type="EMBL" id="UVK59045.1"/>
    </source>
</evidence>
<keyword evidence="2" id="KW-1185">Reference proteome</keyword>
<reference evidence="1" key="1">
    <citation type="submission" date="2022-07" db="EMBL/GenBank/DDBJ databases">
        <authorList>
            <person name="Torres-Arroyo K.M."/>
            <person name="Cardona-Perez A.V."/>
            <person name="Cruz-Vazquez C.O."/>
            <person name="Davila-Rivera B.E."/>
            <person name="Flores-Rivera E.M."/>
            <person name="Morales-Rodriguez J."/>
            <person name="Ramirez-Renta G.M."/>
            <person name="Ramos-Rodriguez C.M."/>
            <person name="Rodriguez-Rivera J.M."/>
            <person name="Toledo-Marrero N."/>
            <person name="Velazquez-Nunez L.D."/>
            <person name="Velez-Alicea A.S."/>
            <person name="Vazquez E."/>
            <person name="Balish M.F."/>
            <person name="Garlena R.A."/>
            <person name="Russell D.A."/>
            <person name="Jacobs-Sera D."/>
            <person name="Hatfull G.F."/>
        </authorList>
    </citation>
    <scope>NUCLEOTIDE SEQUENCE</scope>
</reference>
<dbReference type="InterPro" id="IPR055629">
    <property type="entry name" value="DUF7205"/>
</dbReference>
<gene>
    <name evidence="1" type="primary">27</name>
    <name evidence="1" type="ORF">SEA_CEN1621_27</name>
</gene>
<evidence type="ECO:0000313" key="2">
    <source>
        <dbReference type="Proteomes" id="UP001058660"/>
    </source>
</evidence>
<dbReference type="Pfam" id="PF23835">
    <property type="entry name" value="DUF7205"/>
    <property type="match status" value="1"/>
</dbReference>
<name>A0A9E7QBJ3_9CAUD</name>
<sequence>MTAARDHVIDARGTRVKVGDRIAVAVNSWNGPNLVIGTIEKITAKRTSVEVELHTSSWHDRFSIIDDSLQRFVKLGEEVPE</sequence>
<dbReference type="EMBL" id="ON970568">
    <property type="protein sequence ID" value="UVK59045.1"/>
    <property type="molecule type" value="Genomic_DNA"/>
</dbReference>
<proteinExistence type="predicted"/>
<dbReference type="Proteomes" id="UP001058660">
    <property type="component" value="Segment"/>
</dbReference>
<protein>
    <submittedName>
        <fullName evidence="1">Uncharacterized protein</fullName>
    </submittedName>
</protein>
<accession>A0A9E7QBJ3</accession>